<dbReference type="InterPro" id="IPR004843">
    <property type="entry name" value="Calcineurin-like_PHP"/>
</dbReference>
<sequence length="281" mass="33012">MRLHAISDLHLSAEENRAALLRLPDHGADWLIVAGDLAERFDHMRFGFEELAKRFDRVIWVPGNHELWSIRRKEEPDPLRGVARYDALVELAREFQVVTPEDSFPLWPGATHGNDGAAPLLIAPLFLLYDFSFRPEYLARRDVSRWAREHRTACGDDFYLKADPHPDRESWCAHRLEMTRERLARRLEGLPETTRTVLVNHYPLRQDLIRLPRAPRLAPWCGTRETRDWHRIFRADVVVSGHLHTRRTDHRHGTRFEEVSLGYPAQWDQERGMAAYLRLIR</sequence>
<feature type="domain" description="Calcineurin-like phosphoesterase" evidence="1">
    <location>
        <begin position="1"/>
        <end position="245"/>
    </location>
</feature>
<gene>
    <name evidence="2" type="ORF">ACFSC7_05630</name>
</gene>
<dbReference type="PANTHER" id="PTHR36492:SF2">
    <property type="entry name" value="[ACYL-CARRIER-PROTEIN] PHOSPHODIESTERASE PPTH"/>
    <property type="match status" value="1"/>
</dbReference>
<evidence type="ECO:0000313" key="2">
    <source>
        <dbReference type="EMBL" id="MFD1694988.1"/>
    </source>
</evidence>
<dbReference type="PANTHER" id="PTHR36492">
    <property type="match status" value="1"/>
</dbReference>
<dbReference type="Gene3D" id="3.60.21.10">
    <property type="match status" value="1"/>
</dbReference>
<dbReference type="SUPFAM" id="SSF56300">
    <property type="entry name" value="Metallo-dependent phosphatases"/>
    <property type="match status" value="1"/>
</dbReference>
<reference evidence="3" key="1">
    <citation type="journal article" date="2019" name="Int. J. Syst. Evol. Microbiol.">
        <title>The Global Catalogue of Microorganisms (GCM) 10K type strain sequencing project: providing services to taxonomists for standard genome sequencing and annotation.</title>
        <authorList>
            <consortium name="The Broad Institute Genomics Platform"/>
            <consortium name="The Broad Institute Genome Sequencing Center for Infectious Disease"/>
            <person name="Wu L."/>
            <person name="Ma J."/>
        </authorList>
    </citation>
    <scope>NUCLEOTIDE SEQUENCE [LARGE SCALE GENOMIC DNA]</scope>
    <source>
        <strain evidence="3">JCM 3369</strain>
    </source>
</reference>
<dbReference type="InterPro" id="IPR052963">
    <property type="entry name" value="Pantetheine_PDE"/>
</dbReference>
<dbReference type="CDD" id="cd00838">
    <property type="entry name" value="MPP_superfamily"/>
    <property type="match status" value="1"/>
</dbReference>
<proteinExistence type="predicted"/>
<dbReference type="InterPro" id="IPR029052">
    <property type="entry name" value="Metallo-depent_PP-like"/>
</dbReference>
<accession>A0ABW4JWE2</accession>
<dbReference type="EC" id="3.1.-.-" evidence="2"/>
<evidence type="ECO:0000259" key="1">
    <source>
        <dbReference type="Pfam" id="PF00149"/>
    </source>
</evidence>
<keyword evidence="3" id="KW-1185">Reference proteome</keyword>
<dbReference type="Proteomes" id="UP001597327">
    <property type="component" value="Unassembled WGS sequence"/>
</dbReference>
<dbReference type="EMBL" id="JBHUFA010000001">
    <property type="protein sequence ID" value="MFD1694988.1"/>
    <property type="molecule type" value="Genomic_DNA"/>
</dbReference>
<name>A0ABW4JWE2_9HYPH</name>
<dbReference type="RefSeq" id="WP_149891225.1">
    <property type="nucleotide sequence ID" value="NZ_JBHUFA010000001.1"/>
</dbReference>
<protein>
    <submittedName>
        <fullName evidence="2">Metallophosphoesterase family protein</fullName>
        <ecNumber evidence="2">3.1.-.-</ecNumber>
    </submittedName>
</protein>
<organism evidence="2 3">
    <name type="scientific">Roseibium aestuarii</name>
    <dbReference type="NCBI Taxonomy" id="2600299"/>
    <lineage>
        <taxon>Bacteria</taxon>
        <taxon>Pseudomonadati</taxon>
        <taxon>Pseudomonadota</taxon>
        <taxon>Alphaproteobacteria</taxon>
        <taxon>Hyphomicrobiales</taxon>
        <taxon>Stappiaceae</taxon>
        <taxon>Roseibium</taxon>
    </lineage>
</organism>
<evidence type="ECO:0000313" key="3">
    <source>
        <dbReference type="Proteomes" id="UP001597327"/>
    </source>
</evidence>
<dbReference type="GO" id="GO:0016787">
    <property type="term" value="F:hydrolase activity"/>
    <property type="evidence" value="ECO:0007669"/>
    <property type="project" value="UniProtKB-KW"/>
</dbReference>
<dbReference type="Pfam" id="PF00149">
    <property type="entry name" value="Metallophos"/>
    <property type="match status" value="1"/>
</dbReference>
<keyword evidence="2" id="KW-0378">Hydrolase</keyword>
<comment type="caution">
    <text evidence="2">The sequence shown here is derived from an EMBL/GenBank/DDBJ whole genome shotgun (WGS) entry which is preliminary data.</text>
</comment>